<evidence type="ECO:0000313" key="8">
    <source>
        <dbReference type="EMBL" id="THC87139.1"/>
    </source>
</evidence>
<feature type="domain" description="MADS-box" evidence="7">
    <location>
        <begin position="16"/>
        <end position="58"/>
    </location>
</feature>
<dbReference type="GO" id="GO:0005634">
    <property type="term" value="C:nucleus"/>
    <property type="evidence" value="ECO:0007669"/>
    <property type="project" value="UniProtKB-SubCell"/>
</dbReference>
<evidence type="ECO:0000256" key="1">
    <source>
        <dbReference type="ARBA" id="ARBA00004123"/>
    </source>
</evidence>
<feature type="region of interest" description="Disordered" evidence="6">
    <location>
        <begin position="1"/>
        <end position="22"/>
    </location>
</feature>
<dbReference type="EMBL" id="SOSA01001444">
    <property type="protein sequence ID" value="THC87139.1"/>
    <property type="molecule type" value="Genomic_DNA"/>
</dbReference>
<gene>
    <name evidence="8" type="ORF">EYZ11_013416</name>
</gene>
<dbReference type="SUPFAM" id="SSF55455">
    <property type="entry name" value="SRF-like"/>
    <property type="match status" value="1"/>
</dbReference>
<keyword evidence="4" id="KW-0804">Transcription</keyword>
<sequence>MAKPRKIHGRRSNNSKARRQQHFRRGTLFRKAFEFCQECNADVSMLVRLKDTSQIYVFNSNDRWTPSQEELSLYYPTPLWITWQELAAKYDL</sequence>
<evidence type="ECO:0000259" key="7">
    <source>
        <dbReference type="Pfam" id="PF00319"/>
    </source>
</evidence>
<accession>A0A4S3IXQ4</accession>
<dbReference type="STRING" id="1220188.A0A4S3IXQ4"/>
<evidence type="ECO:0000256" key="6">
    <source>
        <dbReference type="SAM" id="MobiDB-lite"/>
    </source>
</evidence>
<keyword evidence="5" id="KW-0539">Nucleus</keyword>
<protein>
    <recommendedName>
        <fullName evidence="7">MADS-box domain-containing protein</fullName>
    </recommendedName>
</protein>
<dbReference type="InterPro" id="IPR002100">
    <property type="entry name" value="TF_MADSbox"/>
</dbReference>
<dbReference type="GO" id="GO:0045944">
    <property type="term" value="P:positive regulation of transcription by RNA polymerase II"/>
    <property type="evidence" value="ECO:0007669"/>
    <property type="project" value="UniProtKB-ARBA"/>
</dbReference>
<name>A0A4S3IXQ4_9EURO</name>
<proteinExistence type="predicted"/>
<dbReference type="VEuPathDB" id="FungiDB:EYZ11_013416"/>
<evidence type="ECO:0000256" key="2">
    <source>
        <dbReference type="ARBA" id="ARBA00023015"/>
    </source>
</evidence>
<keyword evidence="3" id="KW-0238">DNA-binding</keyword>
<comment type="subcellular location">
    <subcellularLocation>
        <location evidence="1">Nucleus</location>
    </subcellularLocation>
</comment>
<dbReference type="AlphaFoldDB" id="A0A4S3IXQ4"/>
<evidence type="ECO:0000256" key="3">
    <source>
        <dbReference type="ARBA" id="ARBA00023125"/>
    </source>
</evidence>
<dbReference type="Proteomes" id="UP000308092">
    <property type="component" value="Unassembled WGS sequence"/>
</dbReference>
<dbReference type="Pfam" id="PF00319">
    <property type="entry name" value="SRF-TF"/>
    <property type="match status" value="1"/>
</dbReference>
<comment type="caution">
    <text evidence="8">The sequence shown here is derived from an EMBL/GenBank/DDBJ whole genome shotgun (WGS) entry which is preliminary data.</text>
</comment>
<evidence type="ECO:0000256" key="5">
    <source>
        <dbReference type="ARBA" id="ARBA00023242"/>
    </source>
</evidence>
<evidence type="ECO:0000256" key="4">
    <source>
        <dbReference type="ARBA" id="ARBA00023163"/>
    </source>
</evidence>
<keyword evidence="9" id="KW-1185">Reference proteome</keyword>
<dbReference type="GO" id="GO:0046983">
    <property type="term" value="F:protein dimerization activity"/>
    <property type="evidence" value="ECO:0007669"/>
    <property type="project" value="InterPro"/>
</dbReference>
<keyword evidence="2" id="KW-0805">Transcription regulation</keyword>
<reference evidence="8 9" key="1">
    <citation type="submission" date="2019-03" db="EMBL/GenBank/DDBJ databases">
        <title>The genome sequence of a newly discovered highly antifungal drug resistant Aspergillus species, Aspergillus tanneri NIH 1004.</title>
        <authorList>
            <person name="Mounaud S."/>
            <person name="Singh I."/>
            <person name="Joardar V."/>
            <person name="Pakala S."/>
            <person name="Pakala S."/>
            <person name="Venepally P."/>
            <person name="Hoover J."/>
            <person name="Nierman W."/>
            <person name="Chung J."/>
            <person name="Losada L."/>
        </authorList>
    </citation>
    <scope>NUCLEOTIDE SEQUENCE [LARGE SCALE GENOMIC DNA]</scope>
    <source>
        <strain evidence="8 9">NIH1004</strain>
    </source>
</reference>
<organism evidence="8 9">
    <name type="scientific">Aspergillus tanneri</name>
    <dbReference type="NCBI Taxonomy" id="1220188"/>
    <lineage>
        <taxon>Eukaryota</taxon>
        <taxon>Fungi</taxon>
        <taxon>Dikarya</taxon>
        <taxon>Ascomycota</taxon>
        <taxon>Pezizomycotina</taxon>
        <taxon>Eurotiomycetes</taxon>
        <taxon>Eurotiomycetidae</taxon>
        <taxon>Eurotiales</taxon>
        <taxon>Aspergillaceae</taxon>
        <taxon>Aspergillus</taxon>
        <taxon>Aspergillus subgen. Circumdati</taxon>
    </lineage>
</organism>
<dbReference type="InterPro" id="IPR036879">
    <property type="entry name" value="TF_MADSbox_sf"/>
</dbReference>
<dbReference type="GO" id="GO:0003677">
    <property type="term" value="F:DNA binding"/>
    <property type="evidence" value="ECO:0007669"/>
    <property type="project" value="UniProtKB-KW"/>
</dbReference>
<evidence type="ECO:0000313" key="9">
    <source>
        <dbReference type="Proteomes" id="UP000308092"/>
    </source>
</evidence>